<dbReference type="CDD" id="cd01992">
    <property type="entry name" value="TilS_N"/>
    <property type="match status" value="1"/>
</dbReference>
<comment type="similarity">
    <text evidence="8">Belongs to the tRNA(Ile)-lysidine synthase family.</text>
</comment>
<evidence type="ECO:0000256" key="3">
    <source>
        <dbReference type="ARBA" id="ARBA00022598"/>
    </source>
</evidence>
<dbReference type="Pfam" id="PF11734">
    <property type="entry name" value="TilS_C"/>
    <property type="match status" value="1"/>
</dbReference>
<feature type="domain" description="Lysidine-tRNA(Ile) synthetase C-terminal" evidence="9">
    <location>
        <begin position="370"/>
        <end position="439"/>
    </location>
</feature>
<comment type="catalytic activity">
    <reaction evidence="7 8">
        <text>cytidine(34) in tRNA(Ile2) + L-lysine + ATP = lysidine(34) in tRNA(Ile2) + AMP + diphosphate + H(+)</text>
        <dbReference type="Rhea" id="RHEA:43744"/>
        <dbReference type="Rhea" id="RHEA-COMP:10625"/>
        <dbReference type="Rhea" id="RHEA-COMP:10670"/>
        <dbReference type="ChEBI" id="CHEBI:15378"/>
        <dbReference type="ChEBI" id="CHEBI:30616"/>
        <dbReference type="ChEBI" id="CHEBI:32551"/>
        <dbReference type="ChEBI" id="CHEBI:33019"/>
        <dbReference type="ChEBI" id="CHEBI:82748"/>
        <dbReference type="ChEBI" id="CHEBI:83665"/>
        <dbReference type="ChEBI" id="CHEBI:456215"/>
        <dbReference type="EC" id="6.3.4.19"/>
    </reaction>
</comment>
<dbReference type="InterPro" id="IPR012796">
    <property type="entry name" value="Lysidine-tRNA-synth_C"/>
</dbReference>
<keyword evidence="5 8" id="KW-0547">Nucleotide-binding</keyword>
<evidence type="ECO:0000256" key="6">
    <source>
        <dbReference type="ARBA" id="ARBA00022840"/>
    </source>
</evidence>
<dbReference type="InterPro" id="IPR012795">
    <property type="entry name" value="tRNA_Ile_lys_synt_N"/>
</dbReference>
<dbReference type="InterPro" id="IPR015262">
    <property type="entry name" value="tRNA_Ile_lys_synt_subst-bd"/>
</dbReference>
<dbReference type="SUPFAM" id="SSF52402">
    <property type="entry name" value="Adenine nucleotide alpha hydrolases-like"/>
    <property type="match status" value="1"/>
</dbReference>
<dbReference type="InterPro" id="IPR011063">
    <property type="entry name" value="TilS/TtcA_N"/>
</dbReference>
<evidence type="ECO:0000313" key="10">
    <source>
        <dbReference type="EMBL" id="MCJ2377730.1"/>
    </source>
</evidence>
<keyword evidence="6 8" id="KW-0067">ATP-binding</keyword>
<dbReference type="HAMAP" id="MF_01161">
    <property type="entry name" value="tRNA_Ile_lys_synt"/>
    <property type="match status" value="1"/>
</dbReference>
<dbReference type="AlphaFoldDB" id="A0A9X1WFY8"/>
<feature type="binding site" evidence="8">
    <location>
        <begin position="26"/>
        <end position="31"/>
    </location>
    <ligand>
        <name>ATP</name>
        <dbReference type="ChEBI" id="CHEBI:30616"/>
    </ligand>
</feature>
<dbReference type="EMBL" id="JAJNNZ010000010">
    <property type="protein sequence ID" value="MCJ2377730.1"/>
    <property type="molecule type" value="Genomic_DNA"/>
</dbReference>
<keyword evidence="11" id="KW-1185">Reference proteome</keyword>
<protein>
    <recommendedName>
        <fullName evidence="8">tRNA(Ile)-lysidine synthase</fullName>
        <ecNumber evidence="8">6.3.4.19</ecNumber>
    </recommendedName>
    <alternativeName>
        <fullName evidence="8">tRNA(Ile)-2-lysyl-cytidine synthase</fullName>
    </alternativeName>
    <alternativeName>
        <fullName evidence="8">tRNA(Ile)-lysidine synthetase</fullName>
    </alternativeName>
</protein>
<dbReference type="PANTHER" id="PTHR43033:SF1">
    <property type="entry name" value="TRNA(ILE)-LYSIDINE SYNTHASE-RELATED"/>
    <property type="match status" value="1"/>
</dbReference>
<dbReference type="GO" id="GO:0005524">
    <property type="term" value="F:ATP binding"/>
    <property type="evidence" value="ECO:0007669"/>
    <property type="project" value="UniProtKB-UniRule"/>
</dbReference>
<dbReference type="PANTHER" id="PTHR43033">
    <property type="entry name" value="TRNA(ILE)-LYSIDINE SYNTHASE-RELATED"/>
    <property type="match status" value="1"/>
</dbReference>
<dbReference type="GO" id="GO:0005737">
    <property type="term" value="C:cytoplasm"/>
    <property type="evidence" value="ECO:0007669"/>
    <property type="project" value="UniProtKB-SubCell"/>
</dbReference>
<evidence type="ECO:0000313" key="11">
    <source>
        <dbReference type="Proteomes" id="UP001139488"/>
    </source>
</evidence>
<dbReference type="SMART" id="SM00977">
    <property type="entry name" value="TilS_C"/>
    <property type="match status" value="1"/>
</dbReference>
<dbReference type="NCBIfam" id="TIGR02433">
    <property type="entry name" value="lysidine_TilS_C"/>
    <property type="match status" value="1"/>
</dbReference>
<keyword evidence="4 8" id="KW-0819">tRNA processing</keyword>
<evidence type="ECO:0000256" key="8">
    <source>
        <dbReference type="HAMAP-Rule" id="MF_01161"/>
    </source>
</evidence>
<keyword evidence="2 8" id="KW-0963">Cytoplasm</keyword>
<evidence type="ECO:0000256" key="1">
    <source>
        <dbReference type="ARBA" id="ARBA00004496"/>
    </source>
</evidence>
<dbReference type="SUPFAM" id="SSF56037">
    <property type="entry name" value="PheT/TilS domain"/>
    <property type="match status" value="1"/>
</dbReference>
<evidence type="ECO:0000259" key="9">
    <source>
        <dbReference type="SMART" id="SM00977"/>
    </source>
</evidence>
<dbReference type="NCBIfam" id="TIGR02432">
    <property type="entry name" value="lysidine_TilS_N"/>
    <property type="match status" value="1"/>
</dbReference>
<dbReference type="RefSeq" id="WP_244357979.1">
    <property type="nucleotide sequence ID" value="NZ_JAJNNZ010000010.1"/>
</dbReference>
<dbReference type="GO" id="GO:0006400">
    <property type="term" value="P:tRNA modification"/>
    <property type="evidence" value="ECO:0007669"/>
    <property type="project" value="UniProtKB-UniRule"/>
</dbReference>
<evidence type="ECO:0000256" key="4">
    <source>
        <dbReference type="ARBA" id="ARBA00022694"/>
    </source>
</evidence>
<dbReference type="Gene3D" id="3.40.50.620">
    <property type="entry name" value="HUPs"/>
    <property type="match status" value="1"/>
</dbReference>
<dbReference type="InterPro" id="IPR014729">
    <property type="entry name" value="Rossmann-like_a/b/a_fold"/>
</dbReference>
<comment type="subcellular location">
    <subcellularLocation>
        <location evidence="1 8">Cytoplasm</location>
    </subcellularLocation>
</comment>
<dbReference type="GO" id="GO:0032267">
    <property type="term" value="F:tRNA(Ile)-lysidine synthase activity"/>
    <property type="evidence" value="ECO:0007669"/>
    <property type="project" value="UniProtKB-EC"/>
</dbReference>
<comment type="function">
    <text evidence="8">Ligates lysine onto the cytidine present at position 34 of the AUA codon-specific tRNA(Ile) that contains the anticodon CAU, in an ATP-dependent manner. Cytidine is converted to lysidine, thus changing the amino acid specificity of the tRNA from methionine to isoleucine.</text>
</comment>
<accession>A0A9X1WFY8</accession>
<sequence>MSLYSHFARQIDTQLASGGRLVLAFSGGVDSRVLLDLLSRYQRAHPEATCLAVHIHHGLSDNADKWARQCVKWGHQTGIDVTVEHIQLDLSSGESIEKAARDARYGALKQHVMANDALLTGQHLDDQLETFLLALKRGSGPKGLSSMAESMTFGDGTLCRPLLTVERSEIEDYAKQRGLEWLEDETNRDVRFDRNFLRHDITPRLKARWPSIHTAVSRSARLCASQERLLVELLEPKLAQLLDDQGGLNIKPLVTESKEQRSFLLRLWLQKQGATLPSELQLDVLWRQVALAQQDANPRLSLPDGQIRRFKGRLFYIAKSNDVSDWVNTWSTSERQLLPEGLGTLTIQNIEVLDSNSRMTLSRQSLPPSVEVVFDPQGLNAHPYGRIGSRKLKKLFQEYGVPSWLRQRTPILLAQRKVIAVAGLFVDRDFYGQDCELIWDK</sequence>
<organism evidence="10 11">
    <name type="scientific">Vibrio gelatinilyticus</name>
    <dbReference type="NCBI Taxonomy" id="2893468"/>
    <lineage>
        <taxon>Bacteria</taxon>
        <taxon>Pseudomonadati</taxon>
        <taxon>Pseudomonadota</taxon>
        <taxon>Gammaproteobacteria</taxon>
        <taxon>Vibrionales</taxon>
        <taxon>Vibrionaceae</taxon>
        <taxon>Vibrio</taxon>
    </lineage>
</organism>
<gene>
    <name evidence="8 10" type="primary">tilS</name>
    <name evidence="10" type="ORF">LNL84_12915</name>
</gene>
<dbReference type="Gene3D" id="1.20.59.20">
    <property type="match status" value="1"/>
</dbReference>
<keyword evidence="3 8" id="KW-0436">Ligase</keyword>
<dbReference type="Proteomes" id="UP001139488">
    <property type="component" value="Unassembled WGS sequence"/>
</dbReference>
<dbReference type="EC" id="6.3.4.19" evidence="8"/>
<evidence type="ECO:0000256" key="5">
    <source>
        <dbReference type="ARBA" id="ARBA00022741"/>
    </source>
</evidence>
<evidence type="ECO:0000256" key="2">
    <source>
        <dbReference type="ARBA" id="ARBA00022490"/>
    </source>
</evidence>
<proteinExistence type="inferred from homology"/>
<comment type="domain">
    <text evidence="8">The N-terminal region contains the highly conserved SGGXDS motif, predicted to be a P-loop motif involved in ATP binding.</text>
</comment>
<dbReference type="InterPro" id="IPR012094">
    <property type="entry name" value="tRNA_Ile_lys_synt"/>
</dbReference>
<reference evidence="10" key="1">
    <citation type="submission" date="2021-11" db="EMBL/GenBank/DDBJ databases">
        <title>Vibrio ZSDE26 sp. nov. and Vibrio ZSDZ34 sp. nov., isolated from coastal seawater in Qingdao.</title>
        <authorList>
            <person name="Zhang P."/>
        </authorList>
    </citation>
    <scope>NUCLEOTIDE SEQUENCE</scope>
    <source>
        <strain evidence="10">ZSDZ34</strain>
    </source>
</reference>
<dbReference type="Pfam" id="PF09179">
    <property type="entry name" value="TilS"/>
    <property type="match status" value="1"/>
</dbReference>
<name>A0A9X1WFY8_9VIBR</name>
<evidence type="ECO:0000256" key="7">
    <source>
        <dbReference type="ARBA" id="ARBA00048539"/>
    </source>
</evidence>
<dbReference type="SUPFAM" id="SSF82829">
    <property type="entry name" value="MesJ substrate recognition domain-like"/>
    <property type="match status" value="1"/>
</dbReference>
<dbReference type="Pfam" id="PF01171">
    <property type="entry name" value="ATP_bind_3"/>
    <property type="match status" value="1"/>
</dbReference>
<comment type="caution">
    <text evidence="10">The sequence shown here is derived from an EMBL/GenBank/DDBJ whole genome shotgun (WGS) entry which is preliminary data.</text>
</comment>